<dbReference type="GO" id="GO:0044205">
    <property type="term" value="P:'de novo' UMP biosynthetic process"/>
    <property type="evidence" value="ECO:0007669"/>
    <property type="project" value="UniProtKB-UniPathway"/>
</dbReference>
<dbReference type="GO" id="GO:0106430">
    <property type="term" value="F:dihydroorotate dehydrogenase (quinone) activity"/>
    <property type="evidence" value="ECO:0007669"/>
    <property type="project" value="UniProtKB-EC"/>
</dbReference>
<dbReference type="InterPro" id="IPR013785">
    <property type="entry name" value="Aldolase_TIM"/>
</dbReference>
<dbReference type="InterPro" id="IPR050074">
    <property type="entry name" value="DHO_dehydrogenase"/>
</dbReference>
<dbReference type="Pfam" id="PF01180">
    <property type="entry name" value="DHO_dh"/>
    <property type="match status" value="1"/>
</dbReference>
<dbReference type="NCBIfam" id="TIGR01036">
    <property type="entry name" value="pyrD_sub2"/>
    <property type="match status" value="1"/>
</dbReference>
<keyword evidence="8" id="KW-0288">FMN</keyword>
<protein>
    <recommendedName>
        <fullName evidence="6">Dihydroorotate dehydrogenase (quinone), mitochondrial</fullName>
        <ecNumber evidence="5">1.3.5.2</ecNumber>
    </recommendedName>
</protein>
<sequence length="403" mass="44402">MSCKPRQMNKFVSFLGITLGGTMTFGAILAYRGDETFYSKALMPLVSKYVDPELAHEACIFFTKHKLIRCQNRLTASQEQMLKTNVFEMTFANPIGVAAGFDKNSQAVFGLNHYGLGFAEVGTVTPRPQDGNPKKRIFRIPQDKALINRCGFNNKGLDFVTDTLSKAKSFKPMLVGLNLGKNKDTNDISSDYLIGLEKSKDLDSVDYLVINISSPNTPGLRNSQEKKNLELLLDDVLKQMKNSSIKKPLLVKVAPDLSDAQIKDIADVLTKKRHGDAKVSGIILTNTTISRPLKDKESDEYSVYDETGGLSGQPLRDMSTEVISKFYKLTHGKLPIIGVGGVSTGQDAYDKIKAGATLIQLYTSLTYHGPPIVNKIKQELVGLLESDKLSSIEDAVGMDHRSR</sequence>
<keyword evidence="9" id="KW-0560">Oxidoreductase</keyword>
<evidence type="ECO:0000256" key="4">
    <source>
        <dbReference type="ARBA" id="ARBA00005359"/>
    </source>
</evidence>
<comment type="cofactor">
    <cofactor evidence="1">
        <name>FMN</name>
        <dbReference type="ChEBI" id="CHEBI:58210"/>
    </cofactor>
</comment>
<dbReference type="UniPathway" id="UPA00070">
    <property type="reaction ID" value="UER00946"/>
</dbReference>
<dbReference type="GO" id="GO:0006207">
    <property type="term" value="P:'de novo' pyrimidine nucleobase biosynthetic process"/>
    <property type="evidence" value="ECO:0007669"/>
    <property type="project" value="InterPro"/>
</dbReference>
<evidence type="ECO:0000256" key="7">
    <source>
        <dbReference type="ARBA" id="ARBA00022630"/>
    </source>
</evidence>
<name>A0A6G1SKD3_9ACAR</name>
<evidence type="ECO:0000256" key="9">
    <source>
        <dbReference type="ARBA" id="ARBA00023002"/>
    </source>
</evidence>
<dbReference type="EMBL" id="GGYP01005599">
    <property type="protein sequence ID" value="MDE50370.1"/>
    <property type="molecule type" value="Transcribed_RNA"/>
</dbReference>
<keyword evidence="7" id="KW-0285">Flavoprotein</keyword>
<keyword evidence="10" id="KW-0472">Membrane</keyword>
<evidence type="ECO:0000256" key="11">
    <source>
        <dbReference type="ARBA" id="ARBA00048639"/>
    </source>
</evidence>
<dbReference type="EC" id="1.3.5.2" evidence="5"/>
<dbReference type="PROSITE" id="PS00912">
    <property type="entry name" value="DHODEHASE_2"/>
    <property type="match status" value="1"/>
</dbReference>
<evidence type="ECO:0000256" key="8">
    <source>
        <dbReference type="ARBA" id="ARBA00022643"/>
    </source>
</evidence>
<evidence type="ECO:0000256" key="3">
    <source>
        <dbReference type="ARBA" id="ARBA00005161"/>
    </source>
</evidence>
<dbReference type="SUPFAM" id="SSF51395">
    <property type="entry name" value="FMN-linked oxidoreductases"/>
    <property type="match status" value="1"/>
</dbReference>
<dbReference type="InterPro" id="IPR005720">
    <property type="entry name" value="Dihydroorotate_DH_cat"/>
</dbReference>
<accession>A0A6G1SKD3</accession>
<reference evidence="13" key="1">
    <citation type="submission" date="2018-10" db="EMBL/GenBank/DDBJ databases">
        <title>Transcriptome assembly of Aceria tosichella (Wheat curl mite) Type 2.</title>
        <authorList>
            <person name="Scully E.D."/>
            <person name="Geib S.M."/>
            <person name="Palmer N.A."/>
            <person name="Gupta A.K."/>
            <person name="Sarath G."/>
            <person name="Tatineni S."/>
        </authorList>
    </citation>
    <scope>NUCLEOTIDE SEQUENCE</scope>
    <source>
        <strain evidence="13">LincolnNE</strain>
    </source>
</reference>
<feature type="domain" description="Dihydroorotate dehydrogenase catalytic" evidence="12">
    <location>
        <begin position="81"/>
        <end position="382"/>
    </location>
</feature>
<proteinExistence type="inferred from homology"/>
<evidence type="ECO:0000256" key="1">
    <source>
        <dbReference type="ARBA" id="ARBA00001917"/>
    </source>
</evidence>
<dbReference type="Gene3D" id="3.20.20.70">
    <property type="entry name" value="Aldolase class I"/>
    <property type="match status" value="1"/>
</dbReference>
<dbReference type="AlphaFoldDB" id="A0A6G1SKD3"/>
<comment type="similarity">
    <text evidence="4">Belongs to the dihydroorotate dehydrogenase family. Type 2 subfamily.</text>
</comment>
<evidence type="ECO:0000256" key="5">
    <source>
        <dbReference type="ARBA" id="ARBA00012791"/>
    </source>
</evidence>
<dbReference type="InterPro" id="IPR005719">
    <property type="entry name" value="Dihydroorotate_DH_2"/>
</dbReference>
<comment type="catalytic activity">
    <reaction evidence="11">
        <text>(S)-dihydroorotate + a quinone = orotate + a quinol</text>
        <dbReference type="Rhea" id="RHEA:30187"/>
        <dbReference type="ChEBI" id="CHEBI:24646"/>
        <dbReference type="ChEBI" id="CHEBI:30839"/>
        <dbReference type="ChEBI" id="CHEBI:30864"/>
        <dbReference type="ChEBI" id="CHEBI:132124"/>
        <dbReference type="EC" id="1.3.5.2"/>
    </reaction>
</comment>
<evidence type="ECO:0000256" key="10">
    <source>
        <dbReference type="ARBA" id="ARBA00023136"/>
    </source>
</evidence>
<dbReference type="NCBIfam" id="NF003645">
    <property type="entry name" value="PRK05286.1-2"/>
    <property type="match status" value="1"/>
</dbReference>
<comment type="pathway">
    <text evidence="3">Pyrimidine metabolism; UMP biosynthesis via de novo pathway; orotate from (S)-dihydroorotate (quinone route): step 1/1.</text>
</comment>
<evidence type="ECO:0000259" key="12">
    <source>
        <dbReference type="Pfam" id="PF01180"/>
    </source>
</evidence>
<evidence type="ECO:0000256" key="2">
    <source>
        <dbReference type="ARBA" id="ARBA00004370"/>
    </source>
</evidence>
<organism evidence="13">
    <name type="scientific">Aceria tosichella</name>
    <name type="common">wheat curl mite</name>
    <dbReference type="NCBI Taxonomy" id="561515"/>
    <lineage>
        <taxon>Eukaryota</taxon>
        <taxon>Metazoa</taxon>
        <taxon>Ecdysozoa</taxon>
        <taxon>Arthropoda</taxon>
        <taxon>Chelicerata</taxon>
        <taxon>Arachnida</taxon>
        <taxon>Acari</taxon>
        <taxon>Acariformes</taxon>
        <taxon>Trombidiformes</taxon>
        <taxon>Prostigmata</taxon>
        <taxon>Eupodina</taxon>
        <taxon>Eriophyoidea</taxon>
        <taxon>Eriophyidae</taxon>
        <taxon>Eriophyinae</taxon>
        <taxon>Aceriini</taxon>
        <taxon>Aceria</taxon>
    </lineage>
</organism>
<dbReference type="InterPro" id="IPR001295">
    <property type="entry name" value="Dihydroorotate_DH_CS"/>
</dbReference>
<dbReference type="PANTHER" id="PTHR48109:SF4">
    <property type="entry name" value="DIHYDROOROTATE DEHYDROGENASE (QUINONE), MITOCHONDRIAL"/>
    <property type="match status" value="1"/>
</dbReference>
<gene>
    <name evidence="13" type="primary">DHODH_1</name>
    <name evidence="13" type="ORF">g.19052</name>
</gene>
<dbReference type="NCBIfam" id="NF003652">
    <property type="entry name" value="PRK05286.2-5"/>
    <property type="match status" value="1"/>
</dbReference>
<evidence type="ECO:0000256" key="6">
    <source>
        <dbReference type="ARBA" id="ARBA00017599"/>
    </source>
</evidence>
<dbReference type="CDD" id="cd04738">
    <property type="entry name" value="DHOD_2_like"/>
    <property type="match status" value="1"/>
</dbReference>
<evidence type="ECO:0000313" key="13">
    <source>
        <dbReference type="EMBL" id="MDE50370.1"/>
    </source>
</evidence>
<dbReference type="GO" id="GO:0005743">
    <property type="term" value="C:mitochondrial inner membrane"/>
    <property type="evidence" value="ECO:0007669"/>
    <property type="project" value="TreeGrafter"/>
</dbReference>
<dbReference type="PANTHER" id="PTHR48109">
    <property type="entry name" value="DIHYDROOROTATE DEHYDROGENASE (QUINONE), MITOCHONDRIAL-RELATED"/>
    <property type="match status" value="1"/>
</dbReference>
<comment type="subcellular location">
    <subcellularLocation>
        <location evidence="2">Membrane</location>
    </subcellularLocation>
</comment>